<comment type="caution">
    <text evidence="1">The sequence shown here is derived from an EMBL/GenBank/DDBJ whole genome shotgun (WGS) entry which is preliminary data.</text>
</comment>
<dbReference type="InterPro" id="IPR011009">
    <property type="entry name" value="Kinase-like_dom_sf"/>
</dbReference>
<name>A0ABQ7XK09_BRANA</name>
<dbReference type="Gene3D" id="1.10.510.10">
    <property type="entry name" value="Transferase(Phosphotransferase) domain 1"/>
    <property type="match status" value="2"/>
</dbReference>
<dbReference type="PANTHER" id="PTHR45621">
    <property type="entry name" value="OS01G0588500 PROTEIN-RELATED"/>
    <property type="match status" value="1"/>
</dbReference>
<evidence type="ECO:0008006" key="3">
    <source>
        <dbReference type="Google" id="ProtNLM"/>
    </source>
</evidence>
<proteinExistence type="predicted"/>
<organism evidence="1 2">
    <name type="scientific">Brassica napus</name>
    <name type="common">Rape</name>
    <dbReference type="NCBI Taxonomy" id="3708"/>
    <lineage>
        <taxon>Eukaryota</taxon>
        <taxon>Viridiplantae</taxon>
        <taxon>Streptophyta</taxon>
        <taxon>Embryophyta</taxon>
        <taxon>Tracheophyta</taxon>
        <taxon>Spermatophyta</taxon>
        <taxon>Magnoliopsida</taxon>
        <taxon>eudicotyledons</taxon>
        <taxon>Gunneridae</taxon>
        <taxon>Pentapetalae</taxon>
        <taxon>rosids</taxon>
        <taxon>malvids</taxon>
        <taxon>Brassicales</taxon>
        <taxon>Brassicaceae</taxon>
        <taxon>Brassiceae</taxon>
        <taxon>Brassica</taxon>
    </lineage>
</organism>
<sequence>MHGSRKIPTSFSDKILRKRVCRKFSSIFRRAFRIITENAWFWENSNKIFREDTEKTVRIGMGNCHSASAEQLDPISVFTVAELKKATKDFSKEMESTLAAMSGDISIPRLEGVGMAVVVKRFYMFKDLDQDLQDWLMEKLSIEGRGEDLEEIGAGNHSTSKKLSTKVKRELPQFPKKKLIGYGSDRRTLFIVAEYFPNGSLENHIYRETRPKSLPWETRLNISIGVAQCLAFLHSWKKTSLSRRYLTASKSCSIWSSTQEFPISDSKAYLTLKKGHTEVGHVGRCMLTGLKTRRIILEIRNDSESIAEMIDPDLENSYPIEEGIRMCEIIKQCLEEDPKNRPSMQQVLDNLNAIART</sequence>
<dbReference type="EMBL" id="JAGKQM010000019">
    <property type="protein sequence ID" value="KAH0856285.1"/>
    <property type="molecule type" value="Genomic_DNA"/>
</dbReference>
<dbReference type="InterPro" id="IPR050823">
    <property type="entry name" value="Plant_Ser_Thr_Prot_Kinase"/>
</dbReference>
<gene>
    <name evidence="1" type="ORF">HID58_084546</name>
</gene>
<protein>
    <recommendedName>
        <fullName evidence="3">Protein kinase domain-containing protein</fullName>
    </recommendedName>
</protein>
<accession>A0ABQ7XK09</accession>
<evidence type="ECO:0000313" key="1">
    <source>
        <dbReference type="EMBL" id="KAH0856285.1"/>
    </source>
</evidence>
<dbReference type="SUPFAM" id="SSF56112">
    <property type="entry name" value="Protein kinase-like (PK-like)"/>
    <property type="match status" value="1"/>
</dbReference>
<keyword evidence="2" id="KW-1185">Reference proteome</keyword>
<dbReference type="Proteomes" id="UP000824890">
    <property type="component" value="Unassembled WGS sequence"/>
</dbReference>
<reference evidence="1 2" key="1">
    <citation type="submission" date="2021-05" db="EMBL/GenBank/DDBJ databases">
        <title>Genome Assembly of Synthetic Allotetraploid Brassica napus Reveals Homoeologous Exchanges between Subgenomes.</title>
        <authorList>
            <person name="Davis J.T."/>
        </authorList>
    </citation>
    <scope>NUCLEOTIDE SEQUENCE [LARGE SCALE GENOMIC DNA]</scope>
    <source>
        <strain evidence="2">cv. Da-Ae</strain>
        <tissue evidence="1">Seedling</tissue>
    </source>
</reference>
<evidence type="ECO:0000313" key="2">
    <source>
        <dbReference type="Proteomes" id="UP000824890"/>
    </source>
</evidence>